<dbReference type="NCBIfam" id="NF001273">
    <property type="entry name" value="PRK00230.1"/>
    <property type="match status" value="1"/>
</dbReference>
<dbReference type="InterPro" id="IPR014732">
    <property type="entry name" value="OMPdecase"/>
</dbReference>
<comment type="caution">
    <text evidence="14">The sequence shown here is derived from an EMBL/GenBank/DDBJ whole genome shotgun (WGS) entry which is preliminary data.</text>
</comment>
<evidence type="ECO:0000256" key="11">
    <source>
        <dbReference type="PIRSR" id="PIRSR614732-2"/>
    </source>
</evidence>
<evidence type="ECO:0000313" key="14">
    <source>
        <dbReference type="EMBL" id="PTX51930.1"/>
    </source>
</evidence>
<sequence>MSVNAVPAFREAHKRLIVALDFPCAHEADRFLSRWRGREKPFVKVGMQLFYSAGPSWVAGLTEAGYSVFLDLKLHDIPHTVAGAVGSLASLGVDLITLHAAGGSRMMEAAREAAEVKSGEKRPGLLAVTQMTSTDGRMLNDELGIPGSVRDSVLNLAHLARRAGMDGVVCSGGEAGWIKEEIGRELLTVTPGIRLEGQVKDDQKRVMTPEAAVNGGSDLLVVGRPIIRSQDPVAVWMDIAERIQMSGRDSDGKEA</sequence>
<dbReference type="NCBIfam" id="TIGR01740">
    <property type="entry name" value="pyrF"/>
    <property type="match status" value="1"/>
</dbReference>
<reference evidence="14 15" key="1">
    <citation type="submission" date="2018-04" db="EMBL/GenBank/DDBJ databases">
        <title>Genomic Encyclopedia of Archaeal and Bacterial Type Strains, Phase II (KMG-II): from individual species to whole genera.</title>
        <authorList>
            <person name="Goeker M."/>
        </authorList>
    </citation>
    <scope>NUCLEOTIDE SEQUENCE [LARGE SCALE GENOMIC DNA]</scope>
    <source>
        <strain evidence="14 15">DSM 45787</strain>
    </source>
</reference>
<evidence type="ECO:0000256" key="12">
    <source>
        <dbReference type="RuleBase" id="RU000512"/>
    </source>
</evidence>
<accession>A0A2T6B771</accession>
<dbReference type="Proteomes" id="UP000244240">
    <property type="component" value="Unassembled WGS sequence"/>
</dbReference>
<name>A0A2T6B771_9BACL</name>
<feature type="binding site" evidence="9 11">
    <location>
        <position position="44"/>
    </location>
    <ligand>
        <name>substrate</name>
    </ligand>
</feature>
<keyword evidence="15" id="KW-1185">Reference proteome</keyword>
<feature type="active site" description="For OMPdecase activity" evidence="10">
    <location>
        <position position="76"/>
    </location>
</feature>
<evidence type="ECO:0000313" key="15">
    <source>
        <dbReference type="Proteomes" id="UP000244240"/>
    </source>
</evidence>
<evidence type="ECO:0000256" key="2">
    <source>
        <dbReference type="ARBA" id="ARBA00004861"/>
    </source>
</evidence>
<dbReference type="SMART" id="SM00934">
    <property type="entry name" value="OMPdecase"/>
    <property type="match status" value="1"/>
</dbReference>
<dbReference type="OrthoDB" id="9806203at2"/>
<comment type="catalytic activity">
    <reaction evidence="7 9 12">
        <text>orotidine 5'-phosphate + H(+) = UMP + CO2</text>
        <dbReference type="Rhea" id="RHEA:11596"/>
        <dbReference type="ChEBI" id="CHEBI:15378"/>
        <dbReference type="ChEBI" id="CHEBI:16526"/>
        <dbReference type="ChEBI" id="CHEBI:57538"/>
        <dbReference type="ChEBI" id="CHEBI:57865"/>
        <dbReference type="EC" id="4.1.1.23"/>
    </reaction>
</comment>
<dbReference type="CDD" id="cd04725">
    <property type="entry name" value="OMP_decarboxylase_like"/>
    <property type="match status" value="1"/>
</dbReference>
<feature type="active site" description="For OMPdecase activity" evidence="10">
    <location>
        <position position="71"/>
    </location>
</feature>
<dbReference type="PANTHER" id="PTHR32119:SF2">
    <property type="entry name" value="OROTIDINE 5'-PHOSPHATE DECARBOXYLASE"/>
    <property type="match status" value="1"/>
</dbReference>
<organism evidence="14 15">
    <name type="scientific">Melghirimyces profundicolus</name>
    <dbReference type="NCBI Taxonomy" id="1242148"/>
    <lineage>
        <taxon>Bacteria</taxon>
        <taxon>Bacillati</taxon>
        <taxon>Bacillota</taxon>
        <taxon>Bacilli</taxon>
        <taxon>Bacillales</taxon>
        <taxon>Thermoactinomycetaceae</taxon>
        <taxon>Melghirimyces</taxon>
    </lineage>
</organism>
<keyword evidence="6 9" id="KW-0456">Lyase</keyword>
<dbReference type="InterPro" id="IPR018089">
    <property type="entry name" value="OMPdecase_AS"/>
</dbReference>
<dbReference type="InterPro" id="IPR011060">
    <property type="entry name" value="RibuloseP-bd_barrel"/>
</dbReference>
<feature type="binding site" evidence="9">
    <location>
        <begin position="71"/>
        <end position="80"/>
    </location>
    <ligand>
        <name>substrate</name>
    </ligand>
</feature>
<keyword evidence="4 9" id="KW-0210">Decarboxylase</keyword>
<dbReference type="UniPathway" id="UPA00070">
    <property type="reaction ID" value="UER00120"/>
</dbReference>
<dbReference type="InterPro" id="IPR013785">
    <property type="entry name" value="Aldolase_TIM"/>
</dbReference>
<feature type="binding site" evidence="9 11">
    <location>
        <position position="21"/>
    </location>
    <ligand>
        <name>substrate</name>
    </ligand>
</feature>
<dbReference type="HAMAP" id="MF_01200_B">
    <property type="entry name" value="OMPdecase_type1_B"/>
    <property type="match status" value="1"/>
</dbReference>
<comment type="pathway">
    <text evidence="2 9 12">Pyrimidine metabolism; UMP biosynthesis via de novo pathway; UMP from orotate: step 2/2.</text>
</comment>
<comment type="similarity">
    <text evidence="8 9">Belongs to the OMP decarboxylase family. Type 1 subfamily.</text>
</comment>
<evidence type="ECO:0000256" key="7">
    <source>
        <dbReference type="ARBA" id="ARBA00049157"/>
    </source>
</evidence>
<dbReference type="SUPFAM" id="SSF51366">
    <property type="entry name" value="Ribulose-phoshate binding barrel"/>
    <property type="match status" value="1"/>
</dbReference>
<gene>
    <name evidence="9" type="primary">pyrF</name>
    <name evidence="14" type="ORF">C8P63_1328</name>
</gene>
<dbReference type="RefSeq" id="WP_108026003.1">
    <property type="nucleotide sequence ID" value="NZ_QBKR01000032.1"/>
</dbReference>
<comment type="subunit">
    <text evidence="3 9">Homodimer.</text>
</comment>
<dbReference type="GO" id="GO:0006207">
    <property type="term" value="P:'de novo' pyrimidine nucleobase biosynthetic process"/>
    <property type="evidence" value="ECO:0007669"/>
    <property type="project" value="InterPro"/>
</dbReference>
<keyword evidence="5 9" id="KW-0665">Pyrimidine biosynthesis</keyword>
<dbReference type="Pfam" id="PF00215">
    <property type="entry name" value="OMPdecase"/>
    <property type="match status" value="1"/>
</dbReference>
<dbReference type="AlphaFoldDB" id="A0A2T6B771"/>
<comment type="function">
    <text evidence="1 9">Catalyzes the decarboxylation of orotidine 5'-monophosphate (OMP) to uridine 5'-monophosphate (UMP).</text>
</comment>
<dbReference type="InterPro" id="IPR001754">
    <property type="entry name" value="OMPdeCOase_dom"/>
</dbReference>
<dbReference type="GO" id="GO:0005829">
    <property type="term" value="C:cytosol"/>
    <property type="evidence" value="ECO:0007669"/>
    <property type="project" value="TreeGrafter"/>
</dbReference>
<evidence type="ECO:0000259" key="13">
    <source>
        <dbReference type="SMART" id="SM00934"/>
    </source>
</evidence>
<evidence type="ECO:0000256" key="1">
    <source>
        <dbReference type="ARBA" id="ARBA00002356"/>
    </source>
</evidence>
<evidence type="ECO:0000256" key="6">
    <source>
        <dbReference type="ARBA" id="ARBA00023239"/>
    </source>
</evidence>
<evidence type="ECO:0000256" key="4">
    <source>
        <dbReference type="ARBA" id="ARBA00022793"/>
    </source>
</evidence>
<feature type="binding site" evidence="9 11">
    <location>
        <position position="203"/>
    </location>
    <ligand>
        <name>substrate</name>
    </ligand>
</feature>
<dbReference type="Gene3D" id="3.20.20.70">
    <property type="entry name" value="Aldolase class I"/>
    <property type="match status" value="1"/>
</dbReference>
<dbReference type="EMBL" id="QBKR01000032">
    <property type="protein sequence ID" value="PTX51930.1"/>
    <property type="molecule type" value="Genomic_DNA"/>
</dbReference>
<evidence type="ECO:0000256" key="3">
    <source>
        <dbReference type="ARBA" id="ARBA00011738"/>
    </source>
</evidence>
<feature type="active site" description="Proton donor" evidence="9">
    <location>
        <position position="73"/>
    </location>
</feature>
<evidence type="ECO:0000256" key="9">
    <source>
        <dbReference type="HAMAP-Rule" id="MF_01200"/>
    </source>
</evidence>
<evidence type="ECO:0000256" key="8">
    <source>
        <dbReference type="ARBA" id="ARBA00061012"/>
    </source>
</evidence>
<dbReference type="EC" id="4.1.1.23" evidence="9"/>
<dbReference type="InterPro" id="IPR047596">
    <property type="entry name" value="OMPdecase_bac"/>
</dbReference>
<feature type="binding site" evidence="9 11">
    <location>
        <position position="194"/>
    </location>
    <ligand>
        <name>substrate</name>
    </ligand>
</feature>
<dbReference type="PANTHER" id="PTHR32119">
    <property type="entry name" value="OROTIDINE 5'-PHOSPHATE DECARBOXYLASE"/>
    <property type="match status" value="1"/>
</dbReference>
<evidence type="ECO:0000256" key="5">
    <source>
        <dbReference type="ARBA" id="ARBA00022975"/>
    </source>
</evidence>
<feature type="binding site" evidence="9 11">
    <location>
        <position position="224"/>
    </location>
    <ligand>
        <name>substrate</name>
    </ligand>
</feature>
<feature type="active site" description="For OMPdecase activity" evidence="10">
    <location>
        <position position="73"/>
    </location>
</feature>
<proteinExistence type="inferred from homology"/>
<dbReference type="PROSITE" id="PS00156">
    <property type="entry name" value="OMPDECASE"/>
    <property type="match status" value="1"/>
</dbReference>
<feature type="binding site" evidence="9 11">
    <location>
        <position position="223"/>
    </location>
    <ligand>
        <name>substrate</name>
    </ligand>
</feature>
<protein>
    <recommendedName>
        <fullName evidence="9">Orotidine 5'-phosphate decarboxylase</fullName>
        <ecNumber evidence="9">4.1.1.23</ecNumber>
    </recommendedName>
    <alternativeName>
        <fullName evidence="9">OMP decarboxylase</fullName>
        <shortName evidence="9">OMPDCase</shortName>
        <shortName evidence="9">OMPdecase</shortName>
    </alternativeName>
</protein>
<feature type="binding site" evidence="9 11">
    <location>
        <position position="132"/>
    </location>
    <ligand>
        <name>substrate</name>
    </ligand>
</feature>
<evidence type="ECO:0000256" key="10">
    <source>
        <dbReference type="PIRSR" id="PIRSR614732-1"/>
    </source>
</evidence>
<dbReference type="GO" id="GO:0004590">
    <property type="term" value="F:orotidine-5'-phosphate decarboxylase activity"/>
    <property type="evidence" value="ECO:0007669"/>
    <property type="project" value="UniProtKB-UniRule"/>
</dbReference>
<dbReference type="GO" id="GO:0044205">
    <property type="term" value="P:'de novo' UMP biosynthetic process"/>
    <property type="evidence" value="ECO:0007669"/>
    <property type="project" value="UniProtKB-UniRule"/>
</dbReference>
<feature type="domain" description="Orotidine 5'-phosphate decarboxylase" evidence="13">
    <location>
        <begin position="15"/>
        <end position="239"/>
    </location>
</feature>
<dbReference type="FunFam" id="3.20.20.70:FF:000015">
    <property type="entry name" value="Orotidine 5'-phosphate decarboxylase"/>
    <property type="match status" value="1"/>
</dbReference>